<protein>
    <submittedName>
        <fullName evidence="1">Uncharacterized protein</fullName>
    </submittedName>
</protein>
<organism evidence="1 2">
    <name type="scientific">Vitis vinifera</name>
    <name type="common">Grape</name>
    <dbReference type="NCBI Taxonomy" id="29760"/>
    <lineage>
        <taxon>Eukaryota</taxon>
        <taxon>Viridiplantae</taxon>
        <taxon>Streptophyta</taxon>
        <taxon>Embryophyta</taxon>
        <taxon>Tracheophyta</taxon>
        <taxon>Spermatophyta</taxon>
        <taxon>Magnoliopsida</taxon>
        <taxon>eudicotyledons</taxon>
        <taxon>Gunneridae</taxon>
        <taxon>Pentapetalae</taxon>
        <taxon>rosids</taxon>
        <taxon>Vitales</taxon>
        <taxon>Vitaceae</taxon>
        <taxon>Viteae</taxon>
        <taxon>Vitis</taxon>
    </lineage>
</organism>
<keyword evidence="2" id="KW-1185">Reference proteome</keyword>
<accession>A0ABY9CTM8</accession>
<sequence length="160" mass="17576">MGAWIKEDHFLSSLVNQLSDVASLPASLCRDDLVIQSLCLHWDDICAGKARNLQLWKTLLLKGHSGVLGEGISFLDVVIGVLQHLNVVHITDDIEDLRWDFLRNGMWLSLVLSLLQTGIGEYYLKNGVPGMGPISPEYASSDNEYLTLAKGLISSLLEAG</sequence>
<evidence type="ECO:0000313" key="2">
    <source>
        <dbReference type="Proteomes" id="UP001227230"/>
    </source>
</evidence>
<name>A0ABY9CTM8_VITVI</name>
<dbReference type="Proteomes" id="UP001227230">
    <property type="component" value="Chromosome 11"/>
</dbReference>
<gene>
    <name evidence="1" type="ORF">VitviT2T_017185</name>
</gene>
<proteinExistence type="predicted"/>
<dbReference type="EMBL" id="CP126658">
    <property type="protein sequence ID" value="WJZ98674.1"/>
    <property type="molecule type" value="Genomic_DNA"/>
</dbReference>
<reference evidence="1 2" key="1">
    <citation type="journal article" date="2023" name="Hortic Res">
        <title>The complete reference genome for grapevine (Vitis vinifera L.) genetics and breeding.</title>
        <authorList>
            <person name="Shi X."/>
            <person name="Cao S."/>
            <person name="Wang X."/>
            <person name="Huang S."/>
            <person name="Wang Y."/>
            <person name="Liu Z."/>
            <person name="Liu W."/>
            <person name="Leng X."/>
            <person name="Peng Y."/>
            <person name="Wang N."/>
            <person name="Wang Y."/>
            <person name="Ma Z."/>
            <person name="Xu X."/>
            <person name="Zhang F."/>
            <person name="Xue H."/>
            <person name="Zhong H."/>
            <person name="Wang Y."/>
            <person name="Zhang K."/>
            <person name="Velt A."/>
            <person name="Avia K."/>
            <person name="Holtgrawe D."/>
            <person name="Grimplet J."/>
            <person name="Matus J.T."/>
            <person name="Ware D."/>
            <person name="Wu X."/>
            <person name="Wang H."/>
            <person name="Liu C."/>
            <person name="Fang Y."/>
            <person name="Rustenholz C."/>
            <person name="Cheng Z."/>
            <person name="Xiao H."/>
            <person name="Zhou Y."/>
        </authorList>
    </citation>
    <scope>NUCLEOTIDE SEQUENCE [LARGE SCALE GENOMIC DNA]</scope>
    <source>
        <strain evidence="2">cv. Pinot noir / PN40024</strain>
        <tissue evidence="1">Leaf</tissue>
    </source>
</reference>
<evidence type="ECO:0000313" key="1">
    <source>
        <dbReference type="EMBL" id="WJZ98674.1"/>
    </source>
</evidence>